<dbReference type="InterPro" id="IPR042099">
    <property type="entry name" value="ANL_N_sf"/>
</dbReference>
<evidence type="ECO:0000313" key="1">
    <source>
        <dbReference type="EMBL" id="MBR8645285.1"/>
    </source>
</evidence>
<sequence>MTNIGKVLPHLGFKVMNLNGEEVTGDVEGELYVSGKGVSLGYYKNPMMNEMKFTDIDNVRYYKSGDIVKLLDDGDLQYISRNDEQVQLRGFRIELGEIESAYNELQNIKNAVVTMDKAFNDDMHLFLYYVADEELAADYLRKV</sequence>
<dbReference type="Proteomes" id="UP000680045">
    <property type="component" value="Unassembled WGS sequence"/>
</dbReference>
<organism evidence="1 2">
    <name type="scientific">Peribacillus frigoritolerans</name>
    <dbReference type="NCBI Taxonomy" id="450367"/>
    <lineage>
        <taxon>Bacteria</taxon>
        <taxon>Bacillati</taxon>
        <taxon>Bacillota</taxon>
        <taxon>Bacilli</taxon>
        <taxon>Bacillales</taxon>
        <taxon>Bacillaceae</taxon>
        <taxon>Peribacillus</taxon>
    </lineage>
</organism>
<proteinExistence type="predicted"/>
<dbReference type="EMBL" id="JAGTPW010000031">
    <property type="protein sequence ID" value="MBR8645285.1"/>
    <property type="molecule type" value="Genomic_DNA"/>
</dbReference>
<gene>
    <name evidence="1" type="ORF">KEH51_17145</name>
</gene>
<dbReference type="Gene3D" id="3.40.50.12780">
    <property type="entry name" value="N-terminal domain of ligase-like"/>
    <property type="match status" value="1"/>
</dbReference>
<reference evidence="1" key="1">
    <citation type="submission" date="2021-04" db="EMBL/GenBank/DDBJ databases">
        <title>Whole genome sequencing of Enterococci isolates from hospitalized patients.</title>
        <authorList>
            <person name="Ogoti B.M."/>
            <person name="Onyambu F.G."/>
        </authorList>
    </citation>
    <scope>NUCLEOTIDE SEQUENCE</scope>
    <source>
        <strain evidence="1">242</strain>
    </source>
</reference>
<dbReference type="GO" id="GO:0005737">
    <property type="term" value="C:cytoplasm"/>
    <property type="evidence" value="ECO:0007669"/>
    <property type="project" value="TreeGrafter"/>
</dbReference>
<dbReference type="PANTHER" id="PTHR45527:SF1">
    <property type="entry name" value="FATTY ACID SYNTHASE"/>
    <property type="match status" value="1"/>
</dbReference>
<evidence type="ECO:0000313" key="2">
    <source>
        <dbReference type="Proteomes" id="UP000680045"/>
    </source>
</evidence>
<dbReference type="PANTHER" id="PTHR45527">
    <property type="entry name" value="NONRIBOSOMAL PEPTIDE SYNTHETASE"/>
    <property type="match status" value="1"/>
</dbReference>
<dbReference type="SUPFAM" id="SSF56801">
    <property type="entry name" value="Acetyl-CoA synthetase-like"/>
    <property type="match status" value="1"/>
</dbReference>
<dbReference type="GO" id="GO:0031177">
    <property type="term" value="F:phosphopantetheine binding"/>
    <property type="evidence" value="ECO:0007669"/>
    <property type="project" value="TreeGrafter"/>
</dbReference>
<dbReference type="GO" id="GO:0043041">
    <property type="term" value="P:amino acid activation for nonribosomal peptide biosynthetic process"/>
    <property type="evidence" value="ECO:0007669"/>
    <property type="project" value="TreeGrafter"/>
</dbReference>
<name>A0A941J753_9BACI</name>
<protein>
    <submittedName>
        <fullName evidence="1">AMP-binding protein</fullName>
    </submittedName>
</protein>
<dbReference type="Gene3D" id="3.30.300.30">
    <property type="match status" value="1"/>
</dbReference>
<dbReference type="InterPro" id="IPR045851">
    <property type="entry name" value="AMP-bd_C_sf"/>
</dbReference>
<accession>A0A941J753</accession>
<dbReference type="AlphaFoldDB" id="A0A941J753"/>
<dbReference type="GO" id="GO:0044550">
    <property type="term" value="P:secondary metabolite biosynthetic process"/>
    <property type="evidence" value="ECO:0007669"/>
    <property type="project" value="TreeGrafter"/>
</dbReference>
<comment type="caution">
    <text evidence="1">The sequence shown here is derived from an EMBL/GenBank/DDBJ whole genome shotgun (WGS) entry which is preliminary data.</text>
</comment>